<dbReference type="RefSeq" id="WP_034534199.1">
    <property type="nucleotide sequence ID" value="NZ_AZBY01000006.1"/>
</dbReference>
<feature type="chain" id="PRO_5038810005" evidence="1">
    <location>
        <begin position="22"/>
        <end position="243"/>
    </location>
</feature>
<feature type="signal peptide" evidence="1">
    <location>
        <begin position="1"/>
        <end position="21"/>
    </location>
</feature>
<dbReference type="AlphaFoldDB" id="A0A836YVT5"/>
<dbReference type="EMBL" id="AZBY01000006">
    <property type="protein sequence ID" value="KDB01173.1"/>
    <property type="molecule type" value="Genomic_DNA"/>
</dbReference>
<evidence type="ECO:0000256" key="1">
    <source>
        <dbReference type="SAM" id="SignalP"/>
    </source>
</evidence>
<evidence type="ECO:0000313" key="3">
    <source>
        <dbReference type="Proteomes" id="UP000026921"/>
    </source>
</evidence>
<organism evidence="2 3">
    <name type="scientific">Apilactobacillus kunkeei EFB6</name>
    <dbReference type="NCBI Taxonomy" id="1419324"/>
    <lineage>
        <taxon>Bacteria</taxon>
        <taxon>Bacillati</taxon>
        <taxon>Bacillota</taxon>
        <taxon>Bacilli</taxon>
        <taxon>Lactobacillales</taxon>
        <taxon>Lactobacillaceae</taxon>
        <taxon>Apilactobacillus</taxon>
    </lineage>
</organism>
<sequence>MNLNKSLKRTGIILFSTITLAGVTVPGMSNAKVLADSVKSTHVEQNNSISKDSTSKQGNNISKLFKKADKYISMDGNQYVLSDEASKDFSKQELDTIQSQINNANESIKLSLNNKKVFTTVNHASKSITNYIPNTNTNNNNRKFGHMLYRYGSNKVTMGWNYVRLYMNKTTTQGVITGGIAITARITDMLATVLTDGLASVLADLVITGLAAYLGYVSVTAIKGGTYVDLNTIEMEINNAGWQ</sequence>
<dbReference type="Proteomes" id="UP000026921">
    <property type="component" value="Unassembled WGS sequence"/>
</dbReference>
<comment type="caution">
    <text evidence="2">The sequence shown here is derived from an EMBL/GenBank/DDBJ whole genome shotgun (WGS) entry which is preliminary data.</text>
</comment>
<gene>
    <name evidence="2" type="ORF">LAKU_6c00310</name>
</gene>
<keyword evidence="1" id="KW-0732">Signal</keyword>
<reference evidence="2 3" key="1">
    <citation type="journal article" date="2015" name="Stand. Genomic Sci.">
        <title>High quality draft genome of Lactobacillus kunkeei EFB6, isolated from a German European foulbrood outbreak of honeybees.</title>
        <authorList>
            <person name="Djukic M."/>
            <person name="Poehlein A."/>
            <person name="Strauss J."/>
            <person name="Tann F.J."/>
            <person name="Leimbach A."/>
            <person name="Hoppert M."/>
            <person name="Daniel R."/>
        </authorList>
    </citation>
    <scope>NUCLEOTIDE SEQUENCE [LARGE SCALE GENOMIC DNA]</scope>
    <source>
        <strain evidence="2 3">EFB6</strain>
    </source>
</reference>
<protein>
    <submittedName>
        <fullName evidence="2">Uncharacterized protein</fullName>
    </submittedName>
</protein>
<name>A0A836YVT5_9LACO</name>
<accession>A0A836YVT5</accession>
<evidence type="ECO:0000313" key="2">
    <source>
        <dbReference type="EMBL" id="KDB01173.1"/>
    </source>
</evidence>
<proteinExistence type="predicted"/>